<feature type="region of interest" description="Disordered" evidence="10">
    <location>
        <begin position="568"/>
        <end position="625"/>
    </location>
</feature>
<dbReference type="Pfam" id="PF04718">
    <property type="entry name" value="ATP-synt_G"/>
    <property type="match status" value="1"/>
</dbReference>
<comment type="caution">
    <text evidence="11">The sequence shown here is derived from an EMBL/GenBank/DDBJ whole genome shotgun (WGS) entry which is preliminary data.</text>
</comment>
<feature type="compositionally biased region" description="Low complexity" evidence="10">
    <location>
        <begin position="519"/>
        <end position="535"/>
    </location>
</feature>
<gene>
    <name evidence="11" type="ORF">NXF25_014259</name>
</gene>
<feature type="region of interest" description="Disordered" evidence="10">
    <location>
        <begin position="338"/>
        <end position="386"/>
    </location>
</feature>
<feature type="region of interest" description="Disordered" evidence="10">
    <location>
        <begin position="490"/>
        <end position="535"/>
    </location>
</feature>
<proteinExistence type="inferred from homology"/>
<dbReference type="GO" id="GO:0045259">
    <property type="term" value="C:proton-transporting ATP synthase complex"/>
    <property type="evidence" value="ECO:0007669"/>
    <property type="project" value="UniProtKB-KW"/>
</dbReference>
<evidence type="ECO:0000313" key="12">
    <source>
        <dbReference type="Proteomes" id="UP001474421"/>
    </source>
</evidence>
<evidence type="ECO:0000256" key="5">
    <source>
        <dbReference type="ARBA" id="ARBA00022781"/>
    </source>
</evidence>
<evidence type="ECO:0000256" key="2">
    <source>
        <dbReference type="ARBA" id="ARBA00005699"/>
    </source>
</evidence>
<evidence type="ECO:0000256" key="4">
    <source>
        <dbReference type="ARBA" id="ARBA00022547"/>
    </source>
</evidence>
<evidence type="ECO:0000256" key="6">
    <source>
        <dbReference type="ARBA" id="ARBA00023065"/>
    </source>
</evidence>
<keyword evidence="6" id="KW-0406">Ion transport</keyword>
<accession>A0AAW1AYU1</accession>
<keyword evidence="3" id="KW-0813">Transport</keyword>
<dbReference type="Proteomes" id="UP001474421">
    <property type="component" value="Unassembled WGS sequence"/>
</dbReference>
<evidence type="ECO:0000256" key="10">
    <source>
        <dbReference type="SAM" id="MobiDB-lite"/>
    </source>
</evidence>
<evidence type="ECO:0000256" key="3">
    <source>
        <dbReference type="ARBA" id="ARBA00022448"/>
    </source>
</evidence>
<evidence type="ECO:0000256" key="8">
    <source>
        <dbReference type="ARBA" id="ARBA00023136"/>
    </source>
</evidence>
<reference evidence="11 12" key="1">
    <citation type="journal article" date="2024" name="Proc. Natl. Acad. Sci. U.S.A.">
        <title>The genetic regulatory architecture and epigenomic basis for age-related changes in rattlesnake venom.</title>
        <authorList>
            <person name="Hogan M.P."/>
            <person name="Holding M.L."/>
            <person name="Nystrom G.S."/>
            <person name="Colston T.J."/>
            <person name="Bartlett D.A."/>
            <person name="Mason A.J."/>
            <person name="Ellsworth S.A."/>
            <person name="Rautsaw R.M."/>
            <person name="Lawrence K.C."/>
            <person name="Strickland J.L."/>
            <person name="He B."/>
            <person name="Fraser P."/>
            <person name="Margres M.J."/>
            <person name="Gilbert D.M."/>
            <person name="Gibbs H.L."/>
            <person name="Parkinson C.L."/>
            <person name="Rokyta D.R."/>
        </authorList>
    </citation>
    <scope>NUCLEOTIDE SEQUENCE [LARGE SCALE GENOMIC DNA]</scope>
    <source>
        <strain evidence="11">DRR0105</strain>
    </source>
</reference>
<protein>
    <submittedName>
        <fullName evidence="11">ATP synthase subunit g mitochondrial</fullName>
    </submittedName>
</protein>
<feature type="region of interest" description="Disordered" evidence="10">
    <location>
        <begin position="172"/>
        <end position="270"/>
    </location>
</feature>
<dbReference type="InterPro" id="IPR006808">
    <property type="entry name" value="ATP_synth_F0_gsu_mt"/>
</dbReference>
<keyword evidence="7" id="KW-0496">Mitochondrion</keyword>
<dbReference type="AlphaFoldDB" id="A0AAW1AYU1"/>
<evidence type="ECO:0000256" key="7">
    <source>
        <dbReference type="ARBA" id="ARBA00023128"/>
    </source>
</evidence>
<keyword evidence="12" id="KW-1185">Reference proteome</keyword>
<sequence length="625" mass="64195">MAQAAQRLLRTVSAKGPQLLSAAATYSRPRLDTFLYYAKVELVPPTPAEIPKAIESLKTLLKSYQTGRFAQLTVKEALRNGLVATEVLMWFYIGPQIGGPEQPRMLGAPGPPEGHPRCRPSRNPASSWAPAHLRTGWPAEKRGEPFPWPAAAEFQHSCSASQQAPRCLEGAELRLPGPEPTQRGWQGRRRRPASSGCREATAAEDRSAASLVAGQWRPRRGSFAEERAGPVPADRRNGRRYGALTEAASGASVALSGPLPGQQRSRGGGAADPLGGFGQIAAVGAAGGLSGRRRTLPGPRLRLRYGAGRSWLTIGGDERSRPQPVVVVGAHVGTRAPASAPDLGPAASPRLPGIAPRRACGTAPAGREGERLRHAAGGAATSGPRTLDGHRDYAGPPAAPFSSGGARGGAPAGPGNLDGRCARAAPLGAGCAAGRFPGAARPRSLALRLTGKMAHSGRWRFPARPGSGGWGRRGLGGCRVRVPALRSLRGESAEERATSGGGTAAAALAGSGGGGAGGPSSAAAPSSQPAAPLPASTGVAPGFDAALQVSAAIGINLRRFRAACGAEAGSGEVRRAGGATLPGREPPSCRADASPARGRGTPPPRLRGRRLRRGSERRRASSRLQ</sequence>
<evidence type="ECO:0000256" key="1">
    <source>
        <dbReference type="ARBA" id="ARBA00004325"/>
    </source>
</evidence>
<dbReference type="GO" id="GO:0015078">
    <property type="term" value="F:proton transmembrane transporter activity"/>
    <property type="evidence" value="ECO:0007669"/>
    <property type="project" value="InterPro"/>
</dbReference>
<evidence type="ECO:0000256" key="9">
    <source>
        <dbReference type="ARBA" id="ARBA00023310"/>
    </source>
</evidence>
<keyword evidence="9" id="KW-0066">ATP synthesis</keyword>
<comment type="subcellular location">
    <subcellularLocation>
        <location evidence="1">Mitochondrion membrane</location>
    </subcellularLocation>
</comment>
<name>A0AAW1AYU1_CROAD</name>
<dbReference type="GO" id="GO:0015986">
    <property type="term" value="P:proton motive force-driven ATP synthesis"/>
    <property type="evidence" value="ECO:0007669"/>
    <property type="project" value="InterPro"/>
</dbReference>
<dbReference type="EMBL" id="JAOTOJ010000010">
    <property type="protein sequence ID" value="KAK9394913.1"/>
    <property type="molecule type" value="Genomic_DNA"/>
</dbReference>
<keyword evidence="8" id="KW-0472">Membrane</keyword>
<organism evidence="11 12">
    <name type="scientific">Crotalus adamanteus</name>
    <name type="common">Eastern diamondback rattlesnake</name>
    <dbReference type="NCBI Taxonomy" id="8729"/>
    <lineage>
        <taxon>Eukaryota</taxon>
        <taxon>Metazoa</taxon>
        <taxon>Chordata</taxon>
        <taxon>Craniata</taxon>
        <taxon>Vertebrata</taxon>
        <taxon>Euteleostomi</taxon>
        <taxon>Lepidosauria</taxon>
        <taxon>Squamata</taxon>
        <taxon>Bifurcata</taxon>
        <taxon>Unidentata</taxon>
        <taxon>Episquamata</taxon>
        <taxon>Toxicofera</taxon>
        <taxon>Serpentes</taxon>
        <taxon>Colubroidea</taxon>
        <taxon>Viperidae</taxon>
        <taxon>Crotalinae</taxon>
        <taxon>Crotalus</taxon>
    </lineage>
</organism>
<keyword evidence="4" id="KW-0138">CF(0)</keyword>
<feature type="region of interest" description="Disordered" evidence="10">
    <location>
        <begin position="104"/>
        <end position="129"/>
    </location>
</feature>
<evidence type="ECO:0000313" key="11">
    <source>
        <dbReference type="EMBL" id="KAK9394913.1"/>
    </source>
</evidence>
<dbReference type="GO" id="GO:0031966">
    <property type="term" value="C:mitochondrial membrane"/>
    <property type="evidence" value="ECO:0007669"/>
    <property type="project" value="UniProtKB-SubCell"/>
</dbReference>
<feature type="compositionally biased region" description="Basic and acidic residues" evidence="10">
    <location>
        <begin position="222"/>
        <end position="236"/>
    </location>
</feature>
<dbReference type="Gene3D" id="6.10.250.2390">
    <property type="match status" value="1"/>
</dbReference>
<keyword evidence="5" id="KW-0375">Hydrogen ion transport</keyword>
<comment type="similarity">
    <text evidence="2">Belongs to the ATPase g subunit family.</text>
</comment>